<dbReference type="InterPro" id="IPR016181">
    <property type="entry name" value="Acyl_CoA_acyltransferase"/>
</dbReference>
<feature type="active site" description="Proton donor" evidence="1">
    <location>
        <position position="125"/>
    </location>
</feature>
<protein>
    <recommendedName>
        <fullName evidence="1">[Ribosomal protein bS18]-alanine N-acetyltransferase</fullName>
        <ecNumber evidence="1">2.3.1.266</ecNumber>
    </recommendedName>
</protein>
<feature type="binding site" evidence="1">
    <location>
        <position position="118"/>
    </location>
    <ligand>
        <name>acetyl-CoA</name>
        <dbReference type="ChEBI" id="CHEBI:57288"/>
    </ligand>
</feature>
<keyword evidence="1 3" id="KW-0012">Acyltransferase</keyword>
<dbReference type="Gene3D" id="3.40.630.30">
    <property type="match status" value="1"/>
</dbReference>
<gene>
    <name evidence="1 3" type="primary">rimI</name>
    <name evidence="3" type="ORF">AB5I84_10420</name>
</gene>
<comment type="subcellular location">
    <subcellularLocation>
        <location evidence="1">Cytoplasm</location>
    </subcellularLocation>
</comment>
<dbReference type="InterPro" id="IPR043690">
    <property type="entry name" value="RimI"/>
</dbReference>
<organism evidence="3 4">
    <name type="scientific">Isoalcanivorax beigongshangi</name>
    <dbReference type="NCBI Taxonomy" id="3238810"/>
    <lineage>
        <taxon>Bacteria</taxon>
        <taxon>Pseudomonadati</taxon>
        <taxon>Pseudomonadota</taxon>
        <taxon>Gammaproteobacteria</taxon>
        <taxon>Oceanospirillales</taxon>
        <taxon>Alcanivoracaceae</taxon>
        <taxon>Isoalcanivorax</taxon>
    </lineage>
</organism>
<accession>A0ABV4AKI3</accession>
<comment type="caution">
    <text evidence="1">Lacks conserved residue(s) required for the propagation of feature annotation.</text>
</comment>
<keyword evidence="1 3" id="KW-0808">Transferase</keyword>
<comment type="function">
    <text evidence="1">Acetylates the N-terminal alanine of ribosomal protein bS18.</text>
</comment>
<dbReference type="PROSITE" id="PS51186">
    <property type="entry name" value="GNAT"/>
    <property type="match status" value="1"/>
</dbReference>
<proteinExistence type="inferred from homology"/>
<dbReference type="PANTHER" id="PTHR43617:SF35">
    <property type="entry name" value="[RIBOSOMAL PROTEIN BS18]-ALANINE N-ACETYLTRANSFERASE"/>
    <property type="match status" value="1"/>
</dbReference>
<dbReference type="InterPro" id="IPR050276">
    <property type="entry name" value="MshD_Acetyltransferase"/>
</dbReference>
<dbReference type="HAMAP" id="MF_02210">
    <property type="entry name" value="RimI"/>
    <property type="match status" value="1"/>
</dbReference>
<comment type="catalytic activity">
    <reaction evidence="1">
        <text>N-terminal L-alanyl-[ribosomal protein bS18] + acetyl-CoA = N-terminal N(alpha)-acetyl-L-alanyl-[ribosomal protein bS18] + CoA + H(+)</text>
        <dbReference type="Rhea" id="RHEA:43756"/>
        <dbReference type="Rhea" id="RHEA-COMP:10676"/>
        <dbReference type="Rhea" id="RHEA-COMP:10677"/>
        <dbReference type="ChEBI" id="CHEBI:15378"/>
        <dbReference type="ChEBI" id="CHEBI:57287"/>
        <dbReference type="ChEBI" id="CHEBI:57288"/>
        <dbReference type="ChEBI" id="CHEBI:64718"/>
        <dbReference type="ChEBI" id="CHEBI:83683"/>
        <dbReference type="EC" id="2.3.1.266"/>
    </reaction>
</comment>
<evidence type="ECO:0000256" key="1">
    <source>
        <dbReference type="HAMAP-Rule" id="MF_02210"/>
    </source>
</evidence>
<sequence length="161" mass="17501">MADNVVPWLRSDVQCRLMTADDVTAVAALDAALQFSPWTPALFADSLRYGHHCRVLELHGTVVGFAVVSEVLDEAHLLNIAVAGAHQGRGWGRALLEFMAAASAPRCQQLFLEVRASNHAAQALYLSVGFAKVGERRDYYPGPHGREAGWVMLAPLPLPSR</sequence>
<dbReference type="PANTHER" id="PTHR43617">
    <property type="entry name" value="L-AMINO ACID N-ACETYLTRANSFERASE"/>
    <property type="match status" value="1"/>
</dbReference>
<dbReference type="SUPFAM" id="SSF55729">
    <property type="entry name" value="Acyl-CoA N-acyltransferases (Nat)"/>
    <property type="match status" value="1"/>
</dbReference>
<keyword evidence="1" id="KW-0963">Cytoplasm</keyword>
<keyword evidence="4" id="KW-1185">Reference proteome</keyword>
<dbReference type="Proteomes" id="UP001562065">
    <property type="component" value="Unassembled WGS sequence"/>
</dbReference>
<dbReference type="CDD" id="cd04301">
    <property type="entry name" value="NAT_SF"/>
    <property type="match status" value="1"/>
</dbReference>
<feature type="domain" description="N-acetyltransferase" evidence="2">
    <location>
        <begin position="13"/>
        <end position="157"/>
    </location>
</feature>
<dbReference type="NCBIfam" id="TIGR01575">
    <property type="entry name" value="rimI"/>
    <property type="match status" value="1"/>
</dbReference>
<dbReference type="GO" id="GO:0008999">
    <property type="term" value="F:protein-N-terminal-alanine acetyltransferase activity"/>
    <property type="evidence" value="ECO:0007669"/>
    <property type="project" value="UniProtKB-EC"/>
</dbReference>
<dbReference type="Pfam" id="PF00583">
    <property type="entry name" value="Acetyltransf_1"/>
    <property type="match status" value="1"/>
</dbReference>
<evidence type="ECO:0000259" key="2">
    <source>
        <dbReference type="PROSITE" id="PS51186"/>
    </source>
</evidence>
<comment type="caution">
    <text evidence="3">The sequence shown here is derived from an EMBL/GenBank/DDBJ whole genome shotgun (WGS) entry which is preliminary data.</text>
</comment>
<dbReference type="InterPro" id="IPR006464">
    <property type="entry name" value="AcTrfase_RimI/Ard1"/>
</dbReference>
<evidence type="ECO:0000313" key="3">
    <source>
        <dbReference type="EMBL" id="MEY1662561.1"/>
    </source>
</evidence>
<name>A0ABV4AKI3_9GAMM</name>
<dbReference type="RefSeq" id="WP_369455795.1">
    <property type="nucleotide sequence ID" value="NZ_JBGCUO010000001.1"/>
</dbReference>
<comment type="similarity">
    <text evidence="1">Belongs to the acetyltransferase family. RimI subfamily.</text>
</comment>
<keyword evidence="3" id="KW-0689">Ribosomal protein</keyword>
<dbReference type="InterPro" id="IPR000182">
    <property type="entry name" value="GNAT_dom"/>
</dbReference>
<dbReference type="EC" id="2.3.1.266" evidence="1"/>
<dbReference type="GO" id="GO:0005840">
    <property type="term" value="C:ribosome"/>
    <property type="evidence" value="ECO:0007669"/>
    <property type="project" value="UniProtKB-KW"/>
</dbReference>
<reference evidence="3 4" key="1">
    <citation type="submission" date="2024-07" db="EMBL/GenBank/DDBJ databases">
        <authorList>
            <person name="Ren Q."/>
        </authorList>
    </citation>
    <scope>NUCLEOTIDE SEQUENCE [LARGE SCALE GENOMIC DNA]</scope>
    <source>
        <strain evidence="3 4">REN37</strain>
    </source>
</reference>
<keyword evidence="3" id="KW-0687">Ribonucleoprotein</keyword>
<dbReference type="EMBL" id="JBGCUO010000001">
    <property type="protein sequence ID" value="MEY1662561.1"/>
    <property type="molecule type" value="Genomic_DNA"/>
</dbReference>
<feature type="binding site" evidence="1">
    <location>
        <begin position="80"/>
        <end position="82"/>
    </location>
    <ligand>
        <name>acetyl-CoA</name>
        <dbReference type="ChEBI" id="CHEBI:57288"/>
    </ligand>
</feature>
<feature type="active site" description="Proton acceptor" evidence="1">
    <location>
        <position position="113"/>
    </location>
</feature>
<evidence type="ECO:0000313" key="4">
    <source>
        <dbReference type="Proteomes" id="UP001562065"/>
    </source>
</evidence>